<dbReference type="RefSeq" id="WP_249772409.1">
    <property type="nucleotide sequence ID" value="NZ_CP097332.1"/>
</dbReference>
<accession>A0ABY4QYJ0</accession>
<keyword evidence="3" id="KW-1185">Reference proteome</keyword>
<dbReference type="EMBL" id="CP097332">
    <property type="protein sequence ID" value="UQX88698.1"/>
    <property type="molecule type" value="Genomic_DNA"/>
</dbReference>
<evidence type="ECO:0000313" key="2">
    <source>
        <dbReference type="EMBL" id="UQX88698.1"/>
    </source>
</evidence>
<reference evidence="2" key="1">
    <citation type="journal article" date="2018" name="Int. J. Syst. Evol. Microbiol.">
        <title>Jatrophihabitans telluris sp. nov., isolated from sediment soil of lava forest wetlands and the emended description of the genus Jatrophihabitans.</title>
        <authorList>
            <person name="Lee K.C."/>
            <person name="Suh M.K."/>
            <person name="Eom M.K."/>
            <person name="Kim K.K."/>
            <person name="Kim J.S."/>
            <person name="Kim D.S."/>
            <person name="Ko S.H."/>
            <person name="Shin Y.K."/>
            <person name="Lee J.S."/>
        </authorList>
    </citation>
    <scope>NUCLEOTIDE SEQUENCE</scope>
    <source>
        <strain evidence="2">N237</strain>
    </source>
</reference>
<dbReference type="Proteomes" id="UP001056336">
    <property type="component" value="Chromosome"/>
</dbReference>
<name>A0ABY4QYJ0_9ACTN</name>
<sequence>MGVESHSVGKHGVQVEFLLADGEDPDGVDNTDAVIKMPDGRRWGATLITVREVERILARWRSSGESAGGLYLRVPDLILMSGPGIEQMVAAIADLVENDQQFGLTPLDSAGGAEGGADAGVGE</sequence>
<evidence type="ECO:0000256" key="1">
    <source>
        <dbReference type="SAM" id="MobiDB-lite"/>
    </source>
</evidence>
<reference evidence="2" key="2">
    <citation type="submission" date="2022-05" db="EMBL/GenBank/DDBJ databases">
        <authorList>
            <person name="Kim J.-S."/>
            <person name="Lee K."/>
            <person name="Suh M."/>
            <person name="Eom M."/>
            <person name="Kim J.-S."/>
            <person name="Kim D.-S."/>
            <person name="Ko S.-H."/>
            <person name="Shin Y."/>
            <person name="Lee J.-S."/>
        </authorList>
    </citation>
    <scope>NUCLEOTIDE SEQUENCE</scope>
    <source>
        <strain evidence="2">N237</strain>
    </source>
</reference>
<proteinExistence type="predicted"/>
<evidence type="ECO:0000313" key="3">
    <source>
        <dbReference type="Proteomes" id="UP001056336"/>
    </source>
</evidence>
<organism evidence="2 3">
    <name type="scientific">Jatrophihabitans telluris</name>
    <dbReference type="NCBI Taxonomy" id="2038343"/>
    <lineage>
        <taxon>Bacteria</taxon>
        <taxon>Bacillati</taxon>
        <taxon>Actinomycetota</taxon>
        <taxon>Actinomycetes</taxon>
        <taxon>Jatrophihabitantales</taxon>
        <taxon>Jatrophihabitantaceae</taxon>
        <taxon>Jatrophihabitans</taxon>
    </lineage>
</organism>
<protein>
    <submittedName>
        <fullName evidence="2">Uncharacterized protein</fullName>
    </submittedName>
</protein>
<feature type="compositionally biased region" description="Gly residues" evidence="1">
    <location>
        <begin position="112"/>
        <end position="123"/>
    </location>
</feature>
<feature type="region of interest" description="Disordered" evidence="1">
    <location>
        <begin position="104"/>
        <end position="123"/>
    </location>
</feature>
<gene>
    <name evidence="2" type="ORF">M6D93_01540</name>
</gene>